<dbReference type="Proteomes" id="UP001222282">
    <property type="component" value="Chromosome"/>
</dbReference>
<dbReference type="InterPro" id="IPR035897">
    <property type="entry name" value="Toll_tir_struct_dom_sf"/>
</dbReference>
<keyword evidence="2" id="KW-0808">Transferase</keyword>
<gene>
    <name evidence="11" type="ORF">NN484_03380</name>
</gene>
<dbReference type="SMART" id="SM00255">
    <property type="entry name" value="TIR"/>
    <property type="match status" value="1"/>
</dbReference>
<dbReference type="RefSeq" id="WP_274658574.1">
    <property type="nucleotide sequence ID" value="NZ_CP101655.1"/>
</dbReference>
<keyword evidence="4" id="KW-0479">Metal-binding</keyword>
<dbReference type="PRINTS" id="PR00866">
    <property type="entry name" value="RNADNAPOLMS"/>
</dbReference>
<evidence type="ECO:0000256" key="3">
    <source>
        <dbReference type="ARBA" id="ARBA00022695"/>
    </source>
</evidence>
<name>A0ABY7ZAR4_9PSED</name>
<evidence type="ECO:0000256" key="1">
    <source>
        <dbReference type="ARBA" id="ARBA00012493"/>
    </source>
</evidence>
<dbReference type="InterPro" id="IPR000157">
    <property type="entry name" value="TIR_dom"/>
</dbReference>
<dbReference type="SUPFAM" id="SSF52200">
    <property type="entry name" value="Toll/Interleukin receptor TIR domain"/>
    <property type="match status" value="1"/>
</dbReference>
<evidence type="ECO:0000256" key="4">
    <source>
        <dbReference type="ARBA" id="ARBA00022723"/>
    </source>
</evidence>
<keyword evidence="5" id="KW-0460">Magnesium</keyword>
<dbReference type="EMBL" id="CP101655">
    <property type="protein sequence ID" value="WDR36778.1"/>
    <property type="molecule type" value="Genomic_DNA"/>
</dbReference>
<evidence type="ECO:0000313" key="11">
    <source>
        <dbReference type="EMBL" id="WDR36778.1"/>
    </source>
</evidence>
<dbReference type="EC" id="2.7.7.49" evidence="1"/>
<feature type="domain" description="TIR" evidence="9">
    <location>
        <begin position="246"/>
        <end position="380"/>
    </location>
</feature>
<keyword evidence="12" id="KW-1185">Reference proteome</keyword>
<dbReference type="PROSITE" id="PS50878">
    <property type="entry name" value="RT_POL"/>
    <property type="match status" value="1"/>
</dbReference>
<protein>
    <recommendedName>
        <fullName evidence="1">RNA-directed DNA polymerase</fullName>
        <ecNumber evidence="1">2.7.7.49</ecNumber>
    </recommendedName>
</protein>
<dbReference type="Gene3D" id="3.40.50.10140">
    <property type="entry name" value="Toll/interleukin-1 receptor homology (TIR) domain"/>
    <property type="match status" value="1"/>
</dbReference>
<evidence type="ECO:0000313" key="12">
    <source>
        <dbReference type="Proteomes" id="UP001222282"/>
    </source>
</evidence>
<evidence type="ECO:0000256" key="2">
    <source>
        <dbReference type="ARBA" id="ARBA00022679"/>
    </source>
</evidence>
<dbReference type="Pfam" id="PF00078">
    <property type="entry name" value="RVT_1"/>
    <property type="match status" value="1"/>
</dbReference>
<dbReference type="InterPro" id="IPR051083">
    <property type="entry name" value="GrpII_Intron_Splice-Mob/Def"/>
</dbReference>
<accession>A0ABY7ZAR4</accession>
<comment type="similarity">
    <text evidence="7">Belongs to the bacterial reverse transcriptase family.</text>
</comment>
<evidence type="ECO:0000256" key="8">
    <source>
        <dbReference type="ARBA" id="ARBA00048173"/>
    </source>
</evidence>
<sequence length="380" mass="43340">MLNVDIKDFFGSINFGRVRAVFIAKPFEIHPDVATVIAQICCFNNYLPQGAATSPVVSNIVASILDNRIIKHVRSHRLIYSRYADDITLSAKRNFPREIAHVSDGRTIIGEDLANIFSRASFEINEKKSRLQSKYDRQEVTGLITNKKVNIPAEYKNKVRTAIYHWIQDPKEAERKYFIDILKLNPDEVELTEDGRKLRHNIYGRLSFIAMVKGKDDPTYVKLILKMAEHDKTPPKFLKSIKEEYKMYDVFLCHASEDKAAIVEPLYEALTKIGVHAFYDSKEIAWGDSLIETINKALIKSQYVIAVMTDNSVVKAWPQKEINAVLNGDISGGTKRLLPLIHGDKEKILNNNFLMSDKLYVVWQDNPDEIAQKIKALLAS</sequence>
<dbReference type="PROSITE" id="PS50104">
    <property type="entry name" value="TIR"/>
    <property type="match status" value="1"/>
</dbReference>
<evidence type="ECO:0000256" key="5">
    <source>
        <dbReference type="ARBA" id="ARBA00022842"/>
    </source>
</evidence>
<evidence type="ECO:0000256" key="7">
    <source>
        <dbReference type="ARBA" id="ARBA00034120"/>
    </source>
</evidence>
<feature type="domain" description="Reverse transcriptase" evidence="10">
    <location>
        <begin position="1"/>
        <end position="145"/>
    </location>
</feature>
<dbReference type="CDD" id="cd03487">
    <property type="entry name" value="RT_Bac_retron_II"/>
    <property type="match status" value="1"/>
</dbReference>
<organism evidence="11 12">
    <name type="scientific">Pseudomonas serboccidentalis</name>
    <dbReference type="NCBI Taxonomy" id="2964670"/>
    <lineage>
        <taxon>Bacteria</taxon>
        <taxon>Pseudomonadati</taxon>
        <taxon>Pseudomonadota</taxon>
        <taxon>Gammaproteobacteria</taxon>
        <taxon>Pseudomonadales</taxon>
        <taxon>Pseudomonadaceae</taxon>
        <taxon>Pseudomonas</taxon>
    </lineage>
</organism>
<dbReference type="Pfam" id="PF13676">
    <property type="entry name" value="TIR_2"/>
    <property type="match status" value="1"/>
</dbReference>
<dbReference type="PANTHER" id="PTHR34047:SF7">
    <property type="entry name" value="RNA-DIRECTED DNA POLYMERASE"/>
    <property type="match status" value="1"/>
</dbReference>
<dbReference type="PANTHER" id="PTHR34047">
    <property type="entry name" value="NUCLEAR INTRON MATURASE 1, MITOCHONDRIAL-RELATED"/>
    <property type="match status" value="1"/>
</dbReference>
<evidence type="ECO:0000256" key="6">
    <source>
        <dbReference type="ARBA" id="ARBA00022918"/>
    </source>
</evidence>
<comment type="catalytic activity">
    <reaction evidence="8">
        <text>DNA(n) + a 2'-deoxyribonucleoside 5'-triphosphate = DNA(n+1) + diphosphate</text>
        <dbReference type="Rhea" id="RHEA:22508"/>
        <dbReference type="Rhea" id="RHEA-COMP:17339"/>
        <dbReference type="Rhea" id="RHEA-COMP:17340"/>
        <dbReference type="ChEBI" id="CHEBI:33019"/>
        <dbReference type="ChEBI" id="CHEBI:61560"/>
        <dbReference type="ChEBI" id="CHEBI:173112"/>
        <dbReference type="EC" id="2.7.7.49"/>
    </reaction>
</comment>
<proteinExistence type="inferred from homology"/>
<reference evidence="11 12" key="1">
    <citation type="submission" date="2022-07" db="EMBL/GenBank/DDBJ databases">
        <authorList>
            <person name="Abrouk D."/>
            <person name="Moenne-Loccoz Y."/>
            <person name="Todorovic I."/>
            <person name="Raicevic V."/>
            <person name="Jovicic-Petrovic J."/>
        </authorList>
    </citation>
    <scope>NUCLEOTIDE SEQUENCE [LARGE SCALE GENOMIC DNA]</scope>
    <source>
        <strain evidence="12">IT-P374</strain>
    </source>
</reference>
<evidence type="ECO:0000259" key="9">
    <source>
        <dbReference type="PROSITE" id="PS50104"/>
    </source>
</evidence>
<keyword evidence="3" id="KW-0548">Nucleotidyltransferase</keyword>
<evidence type="ECO:0000259" key="10">
    <source>
        <dbReference type="PROSITE" id="PS50878"/>
    </source>
</evidence>
<dbReference type="InterPro" id="IPR000123">
    <property type="entry name" value="Reverse_transcriptase_msDNA"/>
</dbReference>
<dbReference type="InterPro" id="IPR000477">
    <property type="entry name" value="RT_dom"/>
</dbReference>
<keyword evidence="6" id="KW-0695">RNA-directed DNA polymerase</keyword>